<evidence type="ECO:0000313" key="2">
    <source>
        <dbReference type="EMBL" id="PSN69006.1"/>
    </source>
</evidence>
<dbReference type="AlphaFoldDB" id="A0A2T2NUN2"/>
<sequence>MLSQHPPLSRITMLCPPHPTSTTTEYGTVSLRYSASARVDGGGYPVTLLQDIHDDSGKARFGTRPREVRDIGDEGGRRLDASTRRWTRASADTRADPLVLSLWQSGRAAGTNPPPDDRCASCLFQARQNKLDNPHEKSPRYQHASPRAVGRIRPPCSIELRLEPTPGHLICGSSGWTDSLLCRPM</sequence>
<reference evidence="2 3" key="1">
    <citation type="journal article" date="2018" name="Front. Microbiol.">
        <title>Genome-Wide Analysis of Corynespora cassiicola Leaf Fall Disease Putative Effectors.</title>
        <authorList>
            <person name="Lopez D."/>
            <person name="Ribeiro S."/>
            <person name="Label P."/>
            <person name="Fumanal B."/>
            <person name="Venisse J.S."/>
            <person name="Kohler A."/>
            <person name="de Oliveira R.R."/>
            <person name="Labutti K."/>
            <person name="Lipzen A."/>
            <person name="Lail K."/>
            <person name="Bauer D."/>
            <person name="Ohm R.A."/>
            <person name="Barry K.W."/>
            <person name="Spatafora J."/>
            <person name="Grigoriev I.V."/>
            <person name="Martin F.M."/>
            <person name="Pujade-Renaud V."/>
        </authorList>
    </citation>
    <scope>NUCLEOTIDE SEQUENCE [LARGE SCALE GENOMIC DNA]</scope>
    <source>
        <strain evidence="2 3">Philippines</strain>
    </source>
</reference>
<keyword evidence="3" id="KW-1185">Reference proteome</keyword>
<proteinExistence type="predicted"/>
<feature type="region of interest" description="Disordered" evidence="1">
    <location>
        <begin position="1"/>
        <end position="22"/>
    </location>
</feature>
<gene>
    <name evidence="2" type="ORF">BS50DRAFT_330407</name>
</gene>
<evidence type="ECO:0000256" key="1">
    <source>
        <dbReference type="SAM" id="MobiDB-lite"/>
    </source>
</evidence>
<dbReference type="EMBL" id="KZ678133">
    <property type="protein sequence ID" value="PSN69006.1"/>
    <property type="molecule type" value="Genomic_DNA"/>
</dbReference>
<name>A0A2T2NUN2_CORCC</name>
<accession>A0A2T2NUN2</accession>
<evidence type="ECO:0000313" key="3">
    <source>
        <dbReference type="Proteomes" id="UP000240883"/>
    </source>
</evidence>
<organism evidence="2 3">
    <name type="scientific">Corynespora cassiicola Philippines</name>
    <dbReference type="NCBI Taxonomy" id="1448308"/>
    <lineage>
        <taxon>Eukaryota</taxon>
        <taxon>Fungi</taxon>
        <taxon>Dikarya</taxon>
        <taxon>Ascomycota</taxon>
        <taxon>Pezizomycotina</taxon>
        <taxon>Dothideomycetes</taxon>
        <taxon>Pleosporomycetidae</taxon>
        <taxon>Pleosporales</taxon>
        <taxon>Corynesporascaceae</taxon>
        <taxon>Corynespora</taxon>
    </lineage>
</organism>
<dbReference type="Proteomes" id="UP000240883">
    <property type="component" value="Unassembled WGS sequence"/>
</dbReference>
<protein>
    <submittedName>
        <fullName evidence="2">Uncharacterized protein</fullName>
    </submittedName>
</protein>